<feature type="region of interest" description="Disordered" evidence="1">
    <location>
        <begin position="22"/>
        <end position="64"/>
    </location>
</feature>
<proteinExistence type="predicted"/>
<dbReference type="Proteomes" id="UP000533269">
    <property type="component" value="Unassembled WGS sequence"/>
</dbReference>
<organism evidence="2 3">
    <name type="scientific">Kineococcus radiotolerans</name>
    <dbReference type="NCBI Taxonomy" id="131568"/>
    <lineage>
        <taxon>Bacteria</taxon>
        <taxon>Bacillati</taxon>
        <taxon>Actinomycetota</taxon>
        <taxon>Actinomycetes</taxon>
        <taxon>Kineosporiales</taxon>
        <taxon>Kineosporiaceae</taxon>
        <taxon>Kineococcus</taxon>
    </lineage>
</organism>
<evidence type="ECO:0000313" key="3">
    <source>
        <dbReference type="Proteomes" id="UP000533269"/>
    </source>
</evidence>
<dbReference type="RefSeq" id="WP_183393065.1">
    <property type="nucleotide sequence ID" value="NZ_JACHVY010000008.1"/>
</dbReference>
<accession>A0A7W4TR12</accession>
<evidence type="ECO:0000313" key="2">
    <source>
        <dbReference type="EMBL" id="MBB2903457.1"/>
    </source>
</evidence>
<name>A0A7W4TR12_KINRA</name>
<dbReference type="EMBL" id="JACHVY010000008">
    <property type="protein sequence ID" value="MBB2903457.1"/>
    <property type="molecule type" value="Genomic_DNA"/>
</dbReference>
<reference evidence="2 3" key="2">
    <citation type="submission" date="2020-08" db="EMBL/GenBank/DDBJ databases">
        <authorList>
            <person name="Partida-Martinez L."/>
            <person name="Huntemann M."/>
            <person name="Clum A."/>
            <person name="Wang J."/>
            <person name="Palaniappan K."/>
            <person name="Ritter S."/>
            <person name="Chen I.-M."/>
            <person name="Stamatis D."/>
            <person name="Reddy T."/>
            <person name="O'Malley R."/>
            <person name="Daum C."/>
            <person name="Shapiro N."/>
            <person name="Ivanova N."/>
            <person name="Kyrpides N."/>
            <person name="Woyke T."/>
        </authorList>
    </citation>
    <scope>NUCLEOTIDE SEQUENCE [LARGE SCALE GENOMIC DNA]</scope>
    <source>
        <strain evidence="2 3">AS2.23</strain>
    </source>
</reference>
<sequence length="64" mass="6854">MALLWERRRLRQDVDAVVAGHASSLHPRENVPEGFSAHRRGSVFPTSRGSVAVTGSVRSSPTGG</sequence>
<evidence type="ECO:0000256" key="1">
    <source>
        <dbReference type="SAM" id="MobiDB-lite"/>
    </source>
</evidence>
<comment type="caution">
    <text evidence="2">The sequence shown here is derived from an EMBL/GenBank/DDBJ whole genome shotgun (WGS) entry which is preliminary data.</text>
</comment>
<protein>
    <submittedName>
        <fullName evidence="2">Uncharacterized protein</fullName>
    </submittedName>
</protein>
<dbReference type="AlphaFoldDB" id="A0A7W4TR12"/>
<gene>
    <name evidence="2" type="ORF">FHR75_004299</name>
</gene>
<reference evidence="2 3" key="1">
    <citation type="submission" date="2020-08" db="EMBL/GenBank/DDBJ databases">
        <title>The Agave Microbiome: Exploring the role of microbial communities in plant adaptations to desert environments.</title>
        <authorList>
            <person name="Partida-Martinez L.P."/>
        </authorList>
    </citation>
    <scope>NUCLEOTIDE SEQUENCE [LARGE SCALE GENOMIC DNA]</scope>
    <source>
        <strain evidence="2 3">AS2.23</strain>
    </source>
</reference>